<keyword evidence="3" id="KW-0964">Secreted</keyword>
<dbReference type="EMBL" id="OU895878">
    <property type="protein sequence ID" value="CAG9802889.1"/>
    <property type="molecule type" value="Genomic_DNA"/>
</dbReference>
<dbReference type="PANTHER" id="PTHR11610:SF37">
    <property type="entry name" value="GH01208P"/>
    <property type="match status" value="1"/>
</dbReference>
<dbReference type="GO" id="GO:0016298">
    <property type="term" value="F:lipase activity"/>
    <property type="evidence" value="ECO:0007669"/>
    <property type="project" value="InterPro"/>
</dbReference>
<feature type="domain" description="Lipase" evidence="6">
    <location>
        <begin position="46"/>
        <end position="290"/>
    </location>
</feature>
<feature type="chain" id="PRO_5040389282" description="Lipase domain-containing protein" evidence="5">
    <location>
        <begin position="24"/>
        <end position="312"/>
    </location>
</feature>
<gene>
    <name evidence="7" type="ORF">CHIRRI_LOCUS5794</name>
</gene>
<dbReference type="PANTHER" id="PTHR11610">
    <property type="entry name" value="LIPASE"/>
    <property type="match status" value="1"/>
</dbReference>
<evidence type="ECO:0000313" key="8">
    <source>
        <dbReference type="Proteomes" id="UP001153620"/>
    </source>
</evidence>
<dbReference type="SUPFAM" id="SSF53474">
    <property type="entry name" value="alpha/beta-Hydrolases"/>
    <property type="match status" value="1"/>
</dbReference>
<evidence type="ECO:0000256" key="4">
    <source>
        <dbReference type="RuleBase" id="RU004262"/>
    </source>
</evidence>
<dbReference type="Proteomes" id="UP001153620">
    <property type="component" value="Chromosome 2"/>
</dbReference>
<dbReference type="GO" id="GO:0005615">
    <property type="term" value="C:extracellular space"/>
    <property type="evidence" value="ECO:0007669"/>
    <property type="project" value="TreeGrafter"/>
</dbReference>
<dbReference type="AlphaFoldDB" id="A0A9N9RSZ1"/>
<evidence type="ECO:0000256" key="2">
    <source>
        <dbReference type="ARBA" id="ARBA00010701"/>
    </source>
</evidence>
<accession>A0A9N9RSZ1</accession>
<keyword evidence="8" id="KW-1185">Reference proteome</keyword>
<evidence type="ECO:0000259" key="6">
    <source>
        <dbReference type="Pfam" id="PF00151"/>
    </source>
</evidence>
<evidence type="ECO:0000313" key="7">
    <source>
        <dbReference type="EMBL" id="CAG9802889.1"/>
    </source>
</evidence>
<reference evidence="7" key="2">
    <citation type="submission" date="2022-10" db="EMBL/GenBank/DDBJ databases">
        <authorList>
            <consortium name="ENA_rothamsted_submissions"/>
            <consortium name="culmorum"/>
            <person name="King R."/>
        </authorList>
    </citation>
    <scope>NUCLEOTIDE SEQUENCE</scope>
</reference>
<dbReference type="OrthoDB" id="199913at2759"/>
<comment type="similarity">
    <text evidence="2 4">Belongs to the AB hydrolase superfamily. Lipase family.</text>
</comment>
<dbReference type="GO" id="GO:0016042">
    <property type="term" value="P:lipid catabolic process"/>
    <property type="evidence" value="ECO:0007669"/>
    <property type="project" value="TreeGrafter"/>
</dbReference>
<dbReference type="GO" id="GO:0017171">
    <property type="term" value="F:serine hydrolase activity"/>
    <property type="evidence" value="ECO:0007669"/>
    <property type="project" value="TreeGrafter"/>
</dbReference>
<protein>
    <recommendedName>
        <fullName evidence="6">Lipase domain-containing protein</fullName>
    </recommendedName>
</protein>
<evidence type="ECO:0000256" key="3">
    <source>
        <dbReference type="ARBA" id="ARBA00022525"/>
    </source>
</evidence>
<evidence type="ECO:0000256" key="1">
    <source>
        <dbReference type="ARBA" id="ARBA00004613"/>
    </source>
</evidence>
<dbReference type="Pfam" id="PF00151">
    <property type="entry name" value="Lipase"/>
    <property type="match status" value="1"/>
</dbReference>
<name>A0A9N9RSZ1_9DIPT</name>
<keyword evidence="5" id="KW-0732">Signal</keyword>
<dbReference type="InterPro" id="IPR000734">
    <property type="entry name" value="TAG_lipase"/>
</dbReference>
<dbReference type="InterPro" id="IPR029058">
    <property type="entry name" value="AB_hydrolase_fold"/>
</dbReference>
<comment type="subcellular location">
    <subcellularLocation>
        <location evidence="1">Secreted</location>
    </subcellularLocation>
</comment>
<dbReference type="Gene3D" id="3.40.50.1820">
    <property type="entry name" value="alpha/beta hydrolase"/>
    <property type="match status" value="1"/>
</dbReference>
<dbReference type="InterPro" id="IPR013818">
    <property type="entry name" value="Lipase"/>
</dbReference>
<proteinExistence type="inferred from homology"/>
<reference evidence="7" key="1">
    <citation type="submission" date="2022-01" db="EMBL/GenBank/DDBJ databases">
        <authorList>
            <person name="King R."/>
        </authorList>
    </citation>
    <scope>NUCLEOTIDE SEQUENCE</scope>
</reference>
<organism evidence="7 8">
    <name type="scientific">Chironomus riparius</name>
    <dbReference type="NCBI Taxonomy" id="315576"/>
    <lineage>
        <taxon>Eukaryota</taxon>
        <taxon>Metazoa</taxon>
        <taxon>Ecdysozoa</taxon>
        <taxon>Arthropoda</taxon>
        <taxon>Hexapoda</taxon>
        <taxon>Insecta</taxon>
        <taxon>Pterygota</taxon>
        <taxon>Neoptera</taxon>
        <taxon>Endopterygota</taxon>
        <taxon>Diptera</taxon>
        <taxon>Nematocera</taxon>
        <taxon>Chironomoidea</taxon>
        <taxon>Chironomidae</taxon>
        <taxon>Chironominae</taxon>
        <taxon>Chironomus</taxon>
    </lineage>
</organism>
<evidence type="ECO:0000256" key="5">
    <source>
        <dbReference type="SAM" id="SignalP"/>
    </source>
</evidence>
<sequence>MLIVEMNNLVVFTVLLKISFSVGFDLNKTVACNIQYYFYHGSSLSIYDIKSFSKIIDNPNFDPDKPTTFYIYGTIEGIWVPTVIAVKDAYLANGRHNFIIVGNKNPFLHVFNNALIIADKFSENMLELINSGYDYSKTTFVSFSLGSKAIAPMTSRLIKMKSNNKFKLPKIVALDPGIVRNNELHLSGGERLNSNDADFVMTVHTDCHYWGTKESHGHVNFWINGGCDQPMCVNDFTKSVCNHLMAAYYWAEAVKSDSKTAFKSRQCASWKHYLKKDCDLSLPVAYIGLYTQANITGDYYVRTKKVVPYSRS</sequence>
<feature type="signal peptide" evidence="5">
    <location>
        <begin position="1"/>
        <end position="23"/>
    </location>
</feature>